<dbReference type="EMBL" id="VTPC01001721">
    <property type="protein sequence ID" value="KAF2901308.1"/>
    <property type="molecule type" value="Genomic_DNA"/>
</dbReference>
<evidence type="ECO:0000313" key="2">
    <source>
        <dbReference type="EMBL" id="KAF2901308.1"/>
    </source>
</evidence>
<comment type="caution">
    <text evidence="2">The sequence shown here is derived from an EMBL/GenBank/DDBJ whole genome shotgun (WGS) entry which is preliminary data.</text>
</comment>
<dbReference type="AlphaFoldDB" id="A0A8K0DDM2"/>
<sequence length="323" mass="35724">MPSKPFCRVWRPARIRRILPSAEGAGHILSSGFEDANAHSSVEDCIGLPSLPDLLNELDRDVDFESLEQLTQSLLQDIAADLEAAAQKTNCQESDAGGSSTVEGMVGLPSENLESGRCDSVKSEKTVLEQEISPFLLLHHDYSAKQDTRTQKHPTPTTRQQHAQKQKVVKSKSCLRNKAQNTKLNTKTKLKPIMPKIEHKSNCNLETLYVDTSDISVDASDIVYGTLDESTNCITIIVNDDNINLSEAVTEVITTDEEEEEEEQTDVMQRLEVPSSGDEDGLSPAYSSSSDYGYESLDSPHSVDDAEMEMWDKSVSELFPMLL</sequence>
<evidence type="ECO:0000313" key="3">
    <source>
        <dbReference type="Proteomes" id="UP000801492"/>
    </source>
</evidence>
<name>A0A8K0DDM2_IGNLU</name>
<protein>
    <submittedName>
        <fullName evidence="2">Uncharacterized protein</fullName>
    </submittedName>
</protein>
<keyword evidence="3" id="KW-1185">Reference proteome</keyword>
<gene>
    <name evidence="2" type="ORF">ILUMI_04886</name>
</gene>
<organism evidence="2 3">
    <name type="scientific">Ignelater luminosus</name>
    <name type="common">Cucubano</name>
    <name type="synonym">Pyrophorus luminosus</name>
    <dbReference type="NCBI Taxonomy" id="2038154"/>
    <lineage>
        <taxon>Eukaryota</taxon>
        <taxon>Metazoa</taxon>
        <taxon>Ecdysozoa</taxon>
        <taxon>Arthropoda</taxon>
        <taxon>Hexapoda</taxon>
        <taxon>Insecta</taxon>
        <taxon>Pterygota</taxon>
        <taxon>Neoptera</taxon>
        <taxon>Endopterygota</taxon>
        <taxon>Coleoptera</taxon>
        <taxon>Polyphaga</taxon>
        <taxon>Elateriformia</taxon>
        <taxon>Elateroidea</taxon>
        <taxon>Elateridae</taxon>
        <taxon>Agrypninae</taxon>
        <taxon>Pyrophorini</taxon>
        <taxon>Ignelater</taxon>
    </lineage>
</organism>
<feature type="compositionally biased region" description="Basic residues" evidence="1">
    <location>
        <begin position="162"/>
        <end position="172"/>
    </location>
</feature>
<reference evidence="2" key="1">
    <citation type="submission" date="2019-08" db="EMBL/GenBank/DDBJ databases">
        <title>The genome of the North American firefly Photinus pyralis.</title>
        <authorList>
            <consortium name="Photinus pyralis genome working group"/>
            <person name="Fallon T.R."/>
            <person name="Sander Lower S.E."/>
            <person name="Weng J.-K."/>
        </authorList>
    </citation>
    <scope>NUCLEOTIDE SEQUENCE</scope>
    <source>
        <strain evidence="2">TRF0915ILg1</strain>
        <tissue evidence="2">Whole body</tissue>
    </source>
</reference>
<feature type="compositionally biased region" description="Acidic residues" evidence="1">
    <location>
        <begin position="254"/>
        <end position="265"/>
    </location>
</feature>
<dbReference type="Proteomes" id="UP000801492">
    <property type="component" value="Unassembled WGS sequence"/>
</dbReference>
<feature type="region of interest" description="Disordered" evidence="1">
    <location>
        <begin position="254"/>
        <end position="301"/>
    </location>
</feature>
<accession>A0A8K0DDM2</accession>
<proteinExistence type="predicted"/>
<dbReference type="OrthoDB" id="20960at2759"/>
<feature type="region of interest" description="Disordered" evidence="1">
    <location>
        <begin position="146"/>
        <end position="172"/>
    </location>
</feature>
<evidence type="ECO:0000256" key="1">
    <source>
        <dbReference type="SAM" id="MobiDB-lite"/>
    </source>
</evidence>